<feature type="compositionally biased region" description="Pro residues" evidence="2">
    <location>
        <begin position="384"/>
        <end position="393"/>
    </location>
</feature>
<feature type="region of interest" description="Disordered" evidence="2">
    <location>
        <begin position="1"/>
        <end position="21"/>
    </location>
</feature>
<dbReference type="EMBL" id="JAKELL010000030">
    <property type="protein sequence ID" value="KAH8990623.1"/>
    <property type="molecule type" value="Genomic_DNA"/>
</dbReference>
<sequence>MELPPSPSSHHFGTRKPGESGLAEWAQKIRALQRQVDADEEEEHRKLEQEIAASRLARVRRSAGYSRISFDPAAVQDVPSPTPHHPSAFENESSTDTYRDRAETLQKLVGKSSPPLSSTSSPTTTPMSLATFIGGRATGPRLSKHAPQRDVTDPTLFKQRNNSSSMPHPLFGRGGMATSGLTSRGRGAVSPISDRELHAPTPTGDHAPITKDESALSSTEAVLTLANGHPQEGMSRQLRTNAPSAALKRYIQHVGQVTPPPLIKPSERDNLRPRTVSTPTGTRVAILPPASQSQPRSVSPRAPISPRTPTSEVHQPLPTFGPEPSKSPAYTPSKSSSPAFTVTPKKPTVTNNSSLAFGVKLPVLSASTPSLPRIDSPLSRSAPLTPPHRTPLHPPKEKDPTPSISRLKGRGFVQSMVKVSSVLEAAAAGSATSETGGLGPTKRSSLVADRWKREPSPSAIPPPTATYGRKNVAQRKSWAASDPLKAEDHQRERPPRALVQQDTSRSTCAVEAHQTGHSTRAGEQSSKVLEVQHTGRSVRKAPSLPSLSTPSRPSTPPPSSPGGHGIGSSSTMFSYIKPTKTGDDPAIGLSKPHSRPATPHSHLPTTDLASTQGVDELGHRTGVGSGGNGWRNGGVGFPVPSGRPLVHLTKGRPKPKRASRKHTAEPLHEKDGFRTQTTHASRSSTTSGAARTATLIPPPSPARDSLLSAVAVRAPGTPSHADSQSPSDTHQPIFKPQIAEQALSGINSLGSAALNVQKKPTLVGLAADRVLPSIIISPSQPQKPLLAQPASASPRSPRRQSRIPSTGSRALVMDVAQALQEAHVPPETEVPIKSSIAPQQAEHHAPPMDKRKSSHDKYTAFMMSPLVEERVFPAGSVSPEPVVETSVDIASQESEVLDVTVSGQKDDIVVEIPHYDEHLPCVGLDGFFAPPVEYLPCLDTASISVDVMSVTGATAIGVKGDTGVFYDSEVLAIVHRFKTKTTGLVETSLWSWQGRRSQIGEREERKLRDMARHYGTKLCPVRQSCEPAELVHALGGRLAIRQGTRSHWSAENTTMHQVRWILGNVLIDEHDLHVSNLCSAFSYCLTLLGTSYVWHGKGSLPEERQAALEYAQTLAADGSSLVELIEQESDDNEFFWMMLGDAGYASADYWKWRPKLATNLPRIWRVDASSDPYLTNVPAFATQSDVASSVYLTDCIWELFVLVGAKARGSRQDIHLALSSAKDLSMRNKVDRPFTPPIHVLILPSKLPLDFRLHFRDLDEEYMNGGSPPDHMNLLVVSEAMSDLEKTRWEKSRLKDPVMLPLGIDPSYLP</sequence>
<feature type="region of interest" description="Disordered" evidence="2">
    <location>
        <begin position="257"/>
        <end position="352"/>
    </location>
</feature>
<feature type="region of interest" description="Disordered" evidence="2">
    <location>
        <begin position="69"/>
        <end position="214"/>
    </location>
</feature>
<feature type="region of interest" description="Disordered" evidence="2">
    <location>
        <begin position="428"/>
        <end position="703"/>
    </location>
</feature>
<organism evidence="4 5">
    <name type="scientific">Lactarius akahatsu</name>
    <dbReference type="NCBI Taxonomy" id="416441"/>
    <lineage>
        <taxon>Eukaryota</taxon>
        <taxon>Fungi</taxon>
        <taxon>Dikarya</taxon>
        <taxon>Basidiomycota</taxon>
        <taxon>Agaricomycotina</taxon>
        <taxon>Agaricomycetes</taxon>
        <taxon>Russulales</taxon>
        <taxon>Russulaceae</taxon>
        <taxon>Lactarius</taxon>
    </lineage>
</organism>
<feature type="region of interest" description="Disordered" evidence="2">
    <location>
        <begin position="821"/>
        <end position="854"/>
    </location>
</feature>
<evidence type="ECO:0000259" key="3">
    <source>
        <dbReference type="Pfam" id="PF25480"/>
    </source>
</evidence>
<feature type="domain" description="DUF7904" evidence="3">
    <location>
        <begin position="963"/>
        <end position="1041"/>
    </location>
</feature>
<evidence type="ECO:0000313" key="4">
    <source>
        <dbReference type="EMBL" id="KAH8990623.1"/>
    </source>
</evidence>
<feature type="compositionally biased region" description="Basic residues" evidence="2">
    <location>
        <begin position="649"/>
        <end position="661"/>
    </location>
</feature>
<dbReference type="InterPro" id="IPR057226">
    <property type="entry name" value="DUF7904"/>
</dbReference>
<feature type="region of interest" description="Disordered" evidence="2">
    <location>
        <begin position="780"/>
        <end position="808"/>
    </location>
</feature>
<evidence type="ECO:0000256" key="2">
    <source>
        <dbReference type="SAM" id="MobiDB-lite"/>
    </source>
</evidence>
<feature type="compositionally biased region" description="Basic and acidic residues" evidence="2">
    <location>
        <begin position="841"/>
        <end position="854"/>
    </location>
</feature>
<gene>
    <name evidence="4" type="ORF">EDB92DRAFT_1864927</name>
</gene>
<dbReference type="InterPro" id="IPR029006">
    <property type="entry name" value="ADF-H/Gelsolin-like_dom_sf"/>
</dbReference>
<dbReference type="GO" id="GO:0005737">
    <property type="term" value="C:cytoplasm"/>
    <property type="evidence" value="ECO:0007669"/>
    <property type="project" value="TreeGrafter"/>
</dbReference>
<accession>A0AAD4LIH8</accession>
<feature type="compositionally biased region" description="Polar residues" evidence="2">
    <location>
        <begin position="603"/>
        <end position="613"/>
    </location>
</feature>
<feature type="compositionally biased region" description="Basic and acidic residues" evidence="2">
    <location>
        <begin position="484"/>
        <end position="495"/>
    </location>
</feature>
<protein>
    <recommendedName>
        <fullName evidence="3">DUF7904 domain-containing protein</fullName>
    </recommendedName>
</protein>
<evidence type="ECO:0000256" key="1">
    <source>
        <dbReference type="SAM" id="Coils"/>
    </source>
</evidence>
<feature type="compositionally biased region" description="Polar residues" evidence="2">
    <location>
        <begin position="328"/>
        <end position="340"/>
    </location>
</feature>
<feature type="compositionally biased region" description="Low complexity" evidence="2">
    <location>
        <begin position="784"/>
        <end position="795"/>
    </location>
</feature>
<dbReference type="SUPFAM" id="SSF55753">
    <property type="entry name" value="Actin depolymerizing proteins"/>
    <property type="match status" value="1"/>
</dbReference>
<feature type="compositionally biased region" description="Polar residues" evidence="2">
    <location>
        <begin position="515"/>
        <end position="527"/>
    </location>
</feature>
<dbReference type="GO" id="GO:0008154">
    <property type="term" value="P:actin polymerization or depolymerization"/>
    <property type="evidence" value="ECO:0007669"/>
    <property type="project" value="TreeGrafter"/>
</dbReference>
<feature type="coiled-coil region" evidence="1">
    <location>
        <begin position="22"/>
        <end position="49"/>
    </location>
</feature>
<feature type="compositionally biased region" description="Basic and acidic residues" evidence="2">
    <location>
        <begin position="662"/>
        <end position="673"/>
    </location>
</feature>
<feature type="compositionally biased region" description="Gly residues" evidence="2">
    <location>
        <begin position="621"/>
        <end position="636"/>
    </location>
</feature>
<evidence type="ECO:0000313" key="5">
    <source>
        <dbReference type="Proteomes" id="UP001201163"/>
    </source>
</evidence>
<reference evidence="4" key="1">
    <citation type="submission" date="2022-01" db="EMBL/GenBank/DDBJ databases">
        <title>Comparative genomics reveals a dynamic genome evolution in the ectomycorrhizal milk-cap (Lactarius) mushrooms.</title>
        <authorList>
            <consortium name="DOE Joint Genome Institute"/>
            <person name="Lebreton A."/>
            <person name="Tang N."/>
            <person name="Kuo A."/>
            <person name="LaButti K."/>
            <person name="Drula E."/>
            <person name="Barry K."/>
            <person name="Clum A."/>
            <person name="Lipzen A."/>
            <person name="Mousain D."/>
            <person name="Ng V."/>
            <person name="Wang R."/>
            <person name="Wang X."/>
            <person name="Dai Y."/>
            <person name="Henrissat B."/>
            <person name="Grigoriev I.V."/>
            <person name="Guerin-Laguette A."/>
            <person name="Yu F."/>
            <person name="Martin F.M."/>
        </authorList>
    </citation>
    <scope>NUCLEOTIDE SEQUENCE</scope>
    <source>
        <strain evidence="4">QP</strain>
    </source>
</reference>
<keyword evidence="1" id="KW-0175">Coiled coil</keyword>
<dbReference type="GO" id="GO:0051015">
    <property type="term" value="F:actin filament binding"/>
    <property type="evidence" value="ECO:0007669"/>
    <property type="project" value="InterPro"/>
</dbReference>
<dbReference type="InterPro" id="IPR007122">
    <property type="entry name" value="Villin/Gelsolin"/>
</dbReference>
<dbReference type="GO" id="GO:0051016">
    <property type="term" value="P:barbed-end actin filament capping"/>
    <property type="evidence" value="ECO:0007669"/>
    <property type="project" value="TreeGrafter"/>
</dbReference>
<proteinExistence type="predicted"/>
<dbReference type="PANTHER" id="PTHR11977">
    <property type="entry name" value="VILLIN"/>
    <property type="match status" value="1"/>
</dbReference>
<name>A0AAD4LIH8_9AGAM</name>
<comment type="caution">
    <text evidence="4">The sequence shown here is derived from an EMBL/GenBank/DDBJ whole genome shotgun (WGS) entry which is preliminary data.</text>
</comment>
<dbReference type="GO" id="GO:0005546">
    <property type="term" value="F:phosphatidylinositol-4,5-bisphosphate binding"/>
    <property type="evidence" value="ECO:0007669"/>
    <property type="project" value="TreeGrafter"/>
</dbReference>
<feature type="compositionally biased region" description="Low complexity" evidence="2">
    <location>
        <begin position="674"/>
        <end position="694"/>
    </location>
</feature>
<keyword evidence="5" id="KW-1185">Reference proteome</keyword>
<dbReference type="SMART" id="SM00262">
    <property type="entry name" value="GEL"/>
    <property type="match status" value="1"/>
</dbReference>
<dbReference type="Pfam" id="PF25480">
    <property type="entry name" value="DUF7904"/>
    <property type="match status" value="1"/>
</dbReference>
<feature type="compositionally biased region" description="Low complexity" evidence="2">
    <location>
        <begin position="112"/>
        <end position="129"/>
    </location>
</feature>
<feature type="compositionally biased region" description="Low complexity" evidence="2">
    <location>
        <begin position="542"/>
        <end position="552"/>
    </location>
</feature>
<dbReference type="PANTHER" id="PTHR11977:SF133">
    <property type="entry name" value="DUF4045 DOMAIN-CONTAINING PROTEIN"/>
    <property type="match status" value="1"/>
</dbReference>
<dbReference type="Gene3D" id="3.40.20.10">
    <property type="entry name" value="Severin"/>
    <property type="match status" value="1"/>
</dbReference>
<dbReference type="Proteomes" id="UP001201163">
    <property type="component" value="Unassembled WGS sequence"/>
</dbReference>
<dbReference type="GO" id="GO:0015629">
    <property type="term" value="C:actin cytoskeleton"/>
    <property type="evidence" value="ECO:0007669"/>
    <property type="project" value="TreeGrafter"/>
</dbReference>
<dbReference type="GO" id="GO:0051014">
    <property type="term" value="P:actin filament severing"/>
    <property type="evidence" value="ECO:0007669"/>
    <property type="project" value="TreeGrafter"/>
</dbReference>
<feature type="region of interest" description="Disordered" evidence="2">
    <location>
        <begin position="370"/>
        <end position="406"/>
    </location>
</feature>